<keyword evidence="4" id="KW-1185">Reference proteome</keyword>
<gene>
    <name evidence="3" type="ORF">N7492_004597</name>
</gene>
<dbReference type="EMBL" id="JAPQKO010000003">
    <property type="protein sequence ID" value="KAJ5172004.1"/>
    <property type="molecule type" value="Genomic_DNA"/>
</dbReference>
<reference evidence="3" key="2">
    <citation type="journal article" date="2023" name="IMA Fungus">
        <title>Comparative genomic study of the Penicillium genus elucidates a diverse pangenome and 15 lateral gene transfer events.</title>
        <authorList>
            <person name="Petersen C."/>
            <person name="Sorensen T."/>
            <person name="Nielsen M.R."/>
            <person name="Sondergaard T.E."/>
            <person name="Sorensen J.L."/>
            <person name="Fitzpatrick D.A."/>
            <person name="Frisvad J.C."/>
            <person name="Nielsen K.L."/>
        </authorList>
    </citation>
    <scope>NUCLEOTIDE SEQUENCE</scope>
    <source>
        <strain evidence="3">IBT 21917</strain>
    </source>
</reference>
<feature type="domain" description="DUF7587" evidence="2">
    <location>
        <begin position="285"/>
        <end position="423"/>
    </location>
</feature>
<comment type="caution">
    <text evidence="3">The sequence shown here is derived from an EMBL/GenBank/DDBJ whole genome shotgun (WGS) entry which is preliminary data.</text>
</comment>
<feature type="compositionally biased region" description="Basic and acidic residues" evidence="1">
    <location>
        <begin position="188"/>
        <end position="204"/>
    </location>
</feature>
<protein>
    <recommendedName>
        <fullName evidence="2">DUF7587 domain-containing protein</fullName>
    </recommendedName>
</protein>
<proteinExistence type="predicted"/>
<reference evidence="3" key="1">
    <citation type="submission" date="2022-11" db="EMBL/GenBank/DDBJ databases">
        <authorList>
            <person name="Petersen C."/>
        </authorList>
    </citation>
    <scope>NUCLEOTIDE SEQUENCE</scope>
    <source>
        <strain evidence="3">IBT 21917</strain>
    </source>
</reference>
<dbReference type="Pfam" id="PF24494">
    <property type="entry name" value="DUF7587"/>
    <property type="match status" value="1"/>
</dbReference>
<feature type="region of interest" description="Disordered" evidence="1">
    <location>
        <begin position="613"/>
        <end position="635"/>
    </location>
</feature>
<dbReference type="InterPro" id="IPR056009">
    <property type="entry name" value="DUF7587"/>
</dbReference>
<feature type="compositionally biased region" description="Low complexity" evidence="1">
    <location>
        <begin position="537"/>
        <end position="559"/>
    </location>
</feature>
<dbReference type="AlphaFoldDB" id="A0A9W9I7W8"/>
<organism evidence="3 4">
    <name type="scientific">Penicillium capsulatum</name>
    <dbReference type="NCBI Taxonomy" id="69766"/>
    <lineage>
        <taxon>Eukaryota</taxon>
        <taxon>Fungi</taxon>
        <taxon>Dikarya</taxon>
        <taxon>Ascomycota</taxon>
        <taxon>Pezizomycotina</taxon>
        <taxon>Eurotiomycetes</taxon>
        <taxon>Eurotiomycetidae</taxon>
        <taxon>Eurotiales</taxon>
        <taxon>Aspergillaceae</taxon>
        <taxon>Penicillium</taxon>
    </lineage>
</organism>
<evidence type="ECO:0000256" key="1">
    <source>
        <dbReference type="SAM" id="MobiDB-lite"/>
    </source>
</evidence>
<evidence type="ECO:0000313" key="4">
    <source>
        <dbReference type="Proteomes" id="UP001146351"/>
    </source>
</evidence>
<sequence>MKGSPRKPKGTKKGKKAKGKKKKEKRAKWNTSMRHVLCCLFRFFKWDTRADKNAFEMVFGHLFGSHLMKCCNQSSLRFKTIHTQWAWMRLNKHTVWCQVHLDSSFRVDAQWQSVIQRIESAATYLSLTLVPKAHDTTYENSSSNELSATEYLESVQLSEHSLDVPTTAARMHPMNGSSDTSEIVTEDTVNKHSQADRGAPDDHNTPGTLVNGDGKCCLWCYKEGNLPIADDENSEYDDISGECTPNFPDNAPEDDPFTQFLGDPVNLTQDLNTEFVPEPCNPSDLPPLVYRWSNGDSQGTNTPNLFEAELFKNRPEVYPPSAISTQTFLEHFWNHVTKAKVKTPFISTFTYPLAPVHRALHEQKGAMVSIIDPSKVDHPIFKAHDLVPVTDTATFSWRGYGEYEVWGRVPAEAIICSFPISRLEVIRGLDIRNFLQLDVIRNFPRCNGILYRALASNLSPKKKVSYLLMLKDLGEFLGVPEDYRDLVAKGFFESWAMRDRFMEMCEGQQQVVGDDRPMPRSGGFHFLSDSDSSFVPEPSGSESSLGSTSSEEAPSSTESMEARCPRWDTPSDGFSVDDESSVCSDRHGMHHTVEYQHLQRYRFQPLTPTSMGSFHKKGASAPRSSVKANFEATPTPAQRTVDLERDWPSEEDILMDTPVRSRFFPINGANRDI</sequence>
<feature type="region of interest" description="Disordered" evidence="1">
    <location>
        <begin position="530"/>
        <end position="580"/>
    </location>
</feature>
<evidence type="ECO:0000313" key="3">
    <source>
        <dbReference type="EMBL" id="KAJ5172004.1"/>
    </source>
</evidence>
<accession>A0A9W9I7W8</accession>
<dbReference type="OrthoDB" id="5397734at2759"/>
<evidence type="ECO:0000259" key="2">
    <source>
        <dbReference type="Pfam" id="PF24494"/>
    </source>
</evidence>
<name>A0A9W9I7W8_9EURO</name>
<feature type="region of interest" description="Disordered" evidence="1">
    <location>
        <begin position="187"/>
        <end position="207"/>
    </location>
</feature>
<feature type="region of interest" description="Disordered" evidence="1">
    <location>
        <begin position="1"/>
        <end position="28"/>
    </location>
</feature>
<dbReference type="Proteomes" id="UP001146351">
    <property type="component" value="Unassembled WGS sequence"/>
</dbReference>